<dbReference type="EMBL" id="CAMXCT010003018">
    <property type="protein sequence ID" value="CAI4001981.1"/>
    <property type="molecule type" value="Genomic_DNA"/>
</dbReference>
<sequence length="440" mass="47736">MAEQGRMEQLSEQPCFAGLLATAFGLAANVLASIHRTVKKHSQPEVGSRRRDGTRSSDLTGDASCNGLKFGEQRISCTLRLRDDILLAKPWEGPLEEESVELIGADVECTGVVVTLSRNSVIQFTMAFDSERVAGLWATKLAVACGSSESISKLFSTQRRRIYALEQRTAEAQMNNEEVERCLNFLSREYVEMRYQVRRQVADPSDATKAGAPALMEEKEEEEPLLIEDIDPPKLPSEPEKEPLNSARAATAMAATAAAAVPAPPALPATSLPAAASLQEIAEEPKKGPCLLGSSPSHPKRERPKPKKDLPLSLKDHHVLSRAEGTAHKGEETPSLPSPQRNAAAATAERQRHLGHGHGRSTRDLKKEPLWSPKAFSPYGSSGTSIDCPGLDRRGHKLAMTHQRAPPRSSKDNHSTRKSTQGVGSSKTTVADKTSVAEKR</sequence>
<reference evidence="2" key="1">
    <citation type="submission" date="2022-10" db="EMBL/GenBank/DDBJ databases">
        <authorList>
            <person name="Chen Y."/>
            <person name="Dougan E. K."/>
            <person name="Chan C."/>
            <person name="Rhodes N."/>
            <person name="Thang M."/>
        </authorList>
    </citation>
    <scope>NUCLEOTIDE SEQUENCE</scope>
</reference>
<dbReference type="EMBL" id="CAMXCT020003018">
    <property type="protein sequence ID" value="CAL1155356.1"/>
    <property type="molecule type" value="Genomic_DNA"/>
</dbReference>
<proteinExistence type="predicted"/>
<protein>
    <submittedName>
        <fullName evidence="2">Uncharacterized protein</fullName>
    </submittedName>
</protein>
<feature type="region of interest" description="Disordered" evidence="1">
    <location>
        <begin position="216"/>
        <end position="250"/>
    </location>
</feature>
<evidence type="ECO:0000313" key="4">
    <source>
        <dbReference type="Proteomes" id="UP001152797"/>
    </source>
</evidence>
<evidence type="ECO:0000313" key="2">
    <source>
        <dbReference type="EMBL" id="CAI4001981.1"/>
    </source>
</evidence>
<evidence type="ECO:0000256" key="1">
    <source>
        <dbReference type="SAM" id="MobiDB-lite"/>
    </source>
</evidence>
<dbReference type="EMBL" id="CAMXCT030003018">
    <property type="protein sequence ID" value="CAL4789293.1"/>
    <property type="molecule type" value="Genomic_DNA"/>
</dbReference>
<feature type="compositionally biased region" description="Basic and acidic residues" evidence="1">
    <location>
        <begin position="307"/>
        <end position="332"/>
    </location>
</feature>
<dbReference type="Proteomes" id="UP001152797">
    <property type="component" value="Unassembled WGS sequence"/>
</dbReference>
<feature type="region of interest" description="Disordered" evidence="1">
    <location>
        <begin position="283"/>
        <end position="440"/>
    </location>
</feature>
<organism evidence="2">
    <name type="scientific">Cladocopium goreaui</name>
    <dbReference type="NCBI Taxonomy" id="2562237"/>
    <lineage>
        <taxon>Eukaryota</taxon>
        <taxon>Sar</taxon>
        <taxon>Alveolata</taxon>
        <taxon>Dinophyceae</taxon>
        <taxon>Suessiales</taxon>
        <taxon>Symbiodiniaceae</taxon>
        <taxon>Cladocopium</taxon>
    </lineage>
</organism>
<feature type="compositionally biased region" description="Polar residues" evidence="1">
    <location>
        <begin position="418"/>
        <end position="432"/>
    </location>
</feature>
<evidence type="ECO:0000313" key="3">
    <source>
        <dbReference type="EMBL" id="CAL1155356.1"/>
    </source>
</evidence>
<name>A0A9P1D4T3_9DINO</name>
<gene>
    <name evidence="2" type="ORF">C1SCF055_LOCUS27970</name>
</gene>
<keyword evidence="4" id="KW-1185">Reference proteome</keyword>
<dbReference type="OrthoDB" id="10609231at2759"/>
<accession>A0A9P1D4T3</accession>
<comment type="caution">
    <text evidence="2">The sequence shown here is derived from an EMBL/GenBank/DDBJ whole genome shotgun (WGS) entry which is preliminary data.</text>
</comment>
<feature type="region of interest" description="Disordered" evidence="1">
    <location>
        <begin position="41"/>
        <end position="60"/>
    </location>
</feature>
<feature type="compositionally biased region" description="Acidic residues" evidence="1">
    <location>
        <begin position="218"/>
        <end position="230"/>
    </location>
</feature>
<dbReference type="AlphaFoldDB" id="A0A9P1D4T3"/>
<reference evidence="3" key="2">
    <citation type="submission" date="2024-04" db="EMBL/GenBank/DDBJ databases">
        <authorList>
            <person name="Chen Y."/>
            <person name="Shah S."/>
            <person name="Dougan E. K."/>
            <person name="Thang M."/>
            <person name="Chan C."/>
        </authorList>
    </citation>
    <scope>NUCLEOTIDE SEQUENCE [LARGE SCALE GENOMIC DNA]</scope>
</reference>